<name>A0A6A6X1B8_9PLEO</name>
<protein>
    <submittedName>
        <fullName evidence="1">Uncharacterized protein</fullName>
    </submittedName>
</protein>
<evidence type="ECO:0000313" key="2">
    <source>
        <dbReference type="Proteomes" id="UP000799757"/>
    </source>
</evidence>
<sequence length="103" mass="11589">MPGLSPMLTAEKTQQKELMQSNLAEVDVDSEVLKNYLPKRKPPVADFAQRYAKDPQCKRATTKQLERVVETDVTSTLLNAVFGALQRAVCKSRENPISRKGRE</sequence>
<dbReference type="OrthoDB" id="10009520at2759"/>
<keyword evidence="2" id="KW-1185">Reference proteome</keyword>
<proteinExistence type="predicted"/>
<dbReference type="Proteomes" id="UP000799757">
    <property type="component" value="Unassembled WGS sequence"/>
</dbReference>
<gene>
    <name evidence="1" type="ORF">K505DRAFT_340679</name>
</gene>
<dbReference type="EMBL" id="MU002091">
    <property type="protein sequence ID" value="KAF2790139.1"/>
    <property type="molecule type" value="Genomic_DNA"/>
</dbReference>
<accession>A0A6A6X1B8</accession>
<organism evidence="1 2">
    <name type="scientific">Melanomma pulvis-pyrius CBS 109.77</name>
    <dbReference type="NCBI Taxonomy" id="1314802"/>
    <lineage>
        <taxon>Eukaryota</taxon>
        <taxon>Fungi</taxon>
        <taxon>Dikarya</taxon>
        <taxon>Ascomycota</taxon>
        <taxon>Pezizomycotina</taxon>
        <taxon>Dothideomycetes</taxon>
        <taxon>Pleosporomycetidae</taxon>
        <taxon>Pleosporales</taxon>
        <taxon>Melanommataceae</taxon>
        <taxon>Melanomma</taxon>
    </lineage>
</organism>
<evidence type="ECO:0000313" key="1">
    <source>
        <dbReference type="EMBL" id="KAF2790139.1"/>
    </source>
</evidence>
<reference evidence="1" key="1">
    <citation type="journal article" date="2020" name="Stud. Mycol.">
        <title>101 Dothideomycetes genomes: a test case for predicting lifestyles and emergence of pathogens.</title>
        <authorList>
            <person name="Haridas S."/>
            <person name="Albert R."/>
            <person name="Binder M."/>
            <person name="Bloem J."/>
            <person name="Labutti K."/>
            <person name="Salamov A."/>
            <person name="Andreopoulos B."/>
            <person name="Baker S."/>
            <person name="Barry K."/>
            <person name="Bills G."/>
            <person name="Bluhm B."/>
            <person name="Cannon C."/>
            <person name="Castanera R."/>
            <person name="Culley D."/>
            <person name="Daum C."/>
            <person name="Ezra D."/>
            <person name="Gonzalez J."/>
            <person name="Henrissat B."/>
            <person name="Kuo A."/>
            <person name="Liang C."/>
            <person name="Lipzen A."/>
            <person name="Lutzoni F."/>
            <person name="Magnuson J."/>
            <person name="Mondo S."/>
            <person name="Nolan M."/>
            <person name="Ohm R."/>
            <person name="Pangilinan J."/>
            <person name="Park H.-J."/>
            <person name="Ramirez L."/>
            <person name="Alfaro M."/>
            <person name="Sun H."/>
            <person name="Tritt A."/>
            <person name="Yoshinaga Y."/>
            <person name="Zwiers L.-H."/>
            <person name="Turgeon B."/>
            <person name="Goodwin S."/>
            <person name="Spatafora J."/>
            <person name="Crous P."/>
            <person name="Grigoriev I."/>
        </authorList>
    </citation>
    <scope>NUCLEOTIDE SEQUENCE</scope>
    <source>
        <strain evidence="1">CBS 109.77</strain>
    </source>
</reference>
<dbReference type="AlphaFoldDB" id="A0A6A6X1B8"/>